<dbReference type="AlphaFoldDB" id="A0A7S3LS96"/>
<evidence type="ECO:0000313" key="2">
    <source>
        <dbReference type="EMBL" id="CAE0439665.1"/>
    </source>
</evidence>
<dbReference type="EMBL" id="HBIN01013051">
    <property type="protein sequence ID" value="CAE0439665.1"/>
    <property type="molecule type" value="Transcribed_RNA"/>
</dbReference>
<organism evidence="2">
    <name type="scientific">Aplanochytrium stocchinoi</name>
    <dbReference type="NCBI Taxonomy" id="215587"/>
    <lineage>
        <taxon>Eukaryota</taxon>
        <taxon>Sar</taxon>
        <taxon>Stramenopiles</taxon>
        <taxon>Bigyra</taxon>
        <taxon>Labyrinthulomycetes</taxon>
        <taxon>Thraustochytrida</taxon>
        <taxon>Thraustochytriidae</taxon>
        <taxon>Aplanochytrium</taxon>
    </lineage>
</organism>
<evidence type="ECO:0000256" key="1">
    <source>
        <dbReference type="SAM" id="MobiDB-lite"/>
    </source>
</evidence>
<accession>A0A7S3LS96</accession>
<protein>
    <submittedName>
        <fullName evidence="2">Uncharacterized protein</fullName>
    </submittedName>
</protein>
<proteinExistence type="predicted"/>
<feature type="compositionally biased region" description="Polar residues" evidence="1">
    <location>
        <begin position="12"/>
        <end position="24"/>
    </location>
</feature>
<sequence length="182" mass="21358">MRNRNKRKTVIFESNSFPSGSTGRHASRDRIETLQKYNLEKLVNSAKDAGAKAKVLLLNRPFLNLVNSHKNWDNGVKDHARVIGKYSRHICDELMRINDDDIWIPIEYDWFAREHCPKAVLLLTKFLEWPAVDDPETFCNSTDFHISSKVVKLTPSDILWIKHYALTERESNRWWCFENVTL</sequence>
<reference evidence="2" key="1">
    <citation type="submission" date="2021-01" db="EMBL/GenBank/DDBJ databases">
        <authorList>
            <person name="Corre E."/>
            <person name="Pelletier E."/>
            <person name="Niang G."/>
            <person name="Scheremetjew M."/>
            <person name="Finn R."/>
            <person name="Kale V."/>
            <person name="Holt S."/>
            <person name="Cochrane G."/>
            <person name="Meng A."/>
            <person name="Brown T."/>
            <person name="Cohen L."/>
        </authorList>
    </citation>
    <scope>NUCLEOTIDE SEQUENCE</scope>
    <source>
        <strain evidence="2">GSBS06</strain>
    </source>
</reference>
<gene>
    <name evidence="2" type="ORF">ASTO00021_LOCUS9847</name>
</gene>
<name>A0A7S3LS96_9STRA</name>
<feature type="region of interest" description="Disordered" evidence="1">
    <location>
        <begin position="1"/>
        <end position="26"/>
    </location>
</feature>